<gene>
    <name evidence="7" type="ORF">CAAN4_G16490</name>
</gene>
<dbReference type="PANTHER" id="PTHR11530">
    <property type="entry name" value="D-AMINO ACID OXIDASE"/>
    <property type="match status" value="1"/>
</dbReference>
<accession>A0ABP0ELC6</accession>
<dbReference type="PIRSF" id="PIRSF000189">
    <property type="entry name" value="D-aa_oxidase"/>
    <property type="match status" value="1"/>
</dbReference>
<protein>
    <recommendedName>
        <fullName evidence="6">FAD dependent oxidoreductase domain-containing protein</fullName>
    </recommendedName>
</protein>
<sequence>MASPKIVVLGAGVSGLTTALELKKNLQNVSITVAGQYLPGDMDVTYTSPFAGANWHTFSEDDDYELQEFDKPGYFKFLELANEPKSGVWIKKSFAYLTNESFEESGRDPSKFFKWYRNFVQDFEIIDSKDLPDGIALGFSFKGVVITVPIYLNYLLSNCLDAGIDIKRTKRLASVQQAKNMFDADYVINCTGLLATKLGGFNDPNRNYPVKGQVVHVSNNARYKMSVSMFAPDYPDELFYIMPRKEGGCIIGGCVSQNVEHLDEDKGLTQRIIQRALKYVPELVDDNFQGNAKHIDIIKVNVGLRPAREGGVRVEQDSQHEWLYHNYGAGGGGYQGSFGFSAKIVKLIQKKIRGFTNL</sequence>
<proteinExistence type="inferred from homology"/>
<dbReference type="SUPFAM" id="SSF51971">
    <property type="entry name" value="Nucleotide-binding domain"/>
    <property type="match status" value="1"/>
</dbReference>
<reference evidence="7 8" key="1">
    <citation type="submission" date="2024-01" db="EMBL/GenBank/DDBJ databases">
        <authorList>
            <consortium name="Genoscope - CEA"/>
            <person name="William W."/>
        </authorList>
    </citation>
    <scope>NUCLEOTIDE SEQUENCE [LARGE SCALE GENOMIC DNA]</scope>
    <source>
        <strain evidence="7 8">29B2s-10</strain>
    </source>
</reference>
<evidence type="ECO:0000313" key="7">
    <source>
        <dbReference type="EMBL" id="CAK7919142.1"/>
    </source>
</evidence>
<dbReference type="Gene3D" id="3.40.50.720">
    <property type="entry name" value="NAD(P)-binding Rossmann-like Domain"/>
    <property type="match status" value="1"/>
</dbReference>
<dbReference type="Gene3D" id="3.30.9.10">
    <property type="entry name" value="D-Amino Acid Oxidase, subunit A, domain 2"/>
    <property type="match status" value="1"/>
</dbReference>
<evidence type="ECO:0000256" key="4">
    <source>
        <dbReference type="ARBA" id="ARBA00022827"/>
    </source>
</evidence>
<evidence type="ECO:0000256" key="3">
    <source>
        <dbReference type="ARBA" id="ARBA00022630"/>
    </source>
</evidence>
<dbReference type="Pfam" id="PF01266">
    <property type="entry name" value="DAO"/>
    <property type="match status" value="1"/>
</dbReference>
<evidence type="ECO:0000256" key="2">
    <source>
        <dbReference type="ARBA" id="ARBA00006730"/>
    </source>
</evidence>
<dbReference type="SUPFAM" id="SSF54373">
    <property type="entry name" value="FAD-linked reductases, C-terminal domain"/>
    <property type="match status" value="1"/>
</dbReference>
<dbReference type="InterPro" id="IPR006076">
    <property type="entry name" value="FAD-dep_OxRdtase"/>
</dbReference>
<keyword evidence="8" id="KW-1185">Reference proteome</keyword>
<evidence type="ECO:0000313" key="8">
    <source>
        <dbReference type="Proteomes" id="UP001497600"/>
    </source>
</evidence>
<keyword evidence="4" id="KW-0274">FAD</keyword>
<comment type="cofactor">
    <cofactor evidence="1">
        <name>FAD</name>
        <dbReference type="ChEBI" id="CHEBI:57692"/>
    </cofactor>
</comment>
<organism evidence="7 8">
    <name type="scientific">[Candida] anglica</name>
    <dbReference type="NCBI Taxonomy" id="148631"/>
    <lineage>
        <taxon>Eukaryota</taxon>
        <taxon>Fungi</taxon>
        <taxon>Dikarya</taxon>
        <taxon>Ascomycota</taxon>
        <taxon>Saccharomycotina</taxon>
        <taxon>Pichiomycetes</taxon>
        <taxon>Debaryomycetaceae</taxon>
        <taxon>Kurtzmaniella</taxon>
    </lineage>
</organism>
<dbReference type="PANTHER" id="PTHR11530:SF16">
    <property type="entry name" value="D-AMINO ACID OXIDASE (AFU_ORTHOLOGUE AFUA_5G11290)"/>
    <property type="match status" value="1"/>
</dbReference>
<name>A0ABP0ELC6_9ASCO</name>
<dbReference type="Proteomes" id="UP001497600">
    <property type="component" value="Chromosome G"/>
</dbReference>
<evidence type="ECO:0000256" key="1">
    <source>
        <dbReference type="ARBA" id="ARBA00001974"/>
    </source>
</evidence>
<comment type="similarity">
    <text evidence="2">Belongs to the DAMOX/DASOX family.</text>
</comment>
<keyword evidence="5" id="KW-0560">Oxidoreductase</keyword>
<dbReference type="EMBL" id="OZ004259">
    <property type="protein sequence ID" value="CAK7919142.1"/>
    <property type="molecule type" value="Genomic_DNA"/>
</dbReference>
<evidence type="ECO:0000256" key="5">
    <source>
        <dbReference type="ARBA" id="ARBA00023002"/>
    </source>
</evidence>
<feature type="domain" description="FAD dependent oxidoreductase" evidence="6">
    <location>
        <begin position="5"/>
        <end position="342"/>
    </location>
</feature>
<dbReference type="InterPro" id="IPR023209">
    <property type="entry name" value="DAO"/>
</dbReference>
<keyword evidence="3" id="KW-0285">Flavoprotein</keyword>
<evidence type="ECO:0000259" key="6">
    <source>
        <dbReference type="Pfam" id="PF01266"/>
    </source>
</evidence>